<feature type="domain" description="RNA polymerase sigma-70 region 4" evidence="7">
    <location>
        <begin position="234"/>
        <end position="287"/>
    </location>
</feature>
<dbReference type="InterPro" id="IPR014284">
    <property type="entry name" value="RNA_pol_sigma-70_dom"/>
</dbReference>
<dbReference type="Pfam" id="PF04542">
    <property type="entry name" value="Sigma70_r2"/>
    <property type="match status" value="1"/>
</dbReference>
<keyword evidence="2" id="KW-0731">Sigma factor</keyword>
<dbReference type="EMBL" id="MFKM01000012">
    <property type="protein sequence ID" value="OGG43538.1"/>
    <property type="molecule type" value="Genomic_DNA"/>
</dbReference>
<dbReference type="SUPFAM" id="SSF88659">
    <property type="entry name" value="Sigma3 and sigma4 domains of RNA polymerase sigma factors"/>
    <property type="match status" value="1"/>
</dbReference>
<comment type="caution">
    <text evidence="8">The sequence shown here is derived from an EMBL/GenBank/DDBJ whole genome shotgun (WGS) entry which is preliminary data.</text>
</comment>
<gene>
    <name evidence="8" type="ORF">A3G50_01570</name>
</gene>
<feature type="domain" description="RNA polymerase sigma-70 region 2" evidence="6">
    <location>
        <begin position="46"/>
        <end position="113"/>
    </location>
</feature>
<evidence type="ECO:0000313" key="9">
    <source>
        <dbReference type="Proteomes" id="UP000176633"/>
    </source>
</evidence>
<dbReference type="STRING" id="1798473.A3G50_01570"/>
<dbReference type="AlphaFoldDB" id="A0A1F6C399"/>
<dbReference type="PRINTS" id="PR00046">
    <property type="entry name" value="SIGMA70FCT"/>
</dbReference>
<dbReference type="InterPro" id="IPR000943">
    <property type="entry name" value="RNA_pol_sigma70"/>
</dbReference>
<evidence type="ECO:0000256" key="1">
    <source>
        <dbReference type="ARBA" id="ARBA00023015"/>
    </source>
</evidence>
<evidence type="ECO:0000313" key="8">
    <source>
        <dbReference type="EMBL" id="OGG43538.1"/>
    </source>
</evidence>
<dbReference type="InterPro" id="IPR013324">
    <property type="entry name" value="RNA_pol_sigma_r3/r4-like"/>
</dbReference>
<dbReference type="PANTHER" id="PTHR30603:SF47">
    <property type="entry name" value="RNA POLYMERASE SIGMA FACTOR SIGD, CHLOROPLASTIC"/>
    <property type="match status" value="1"/>
</dbReference>
<dbReference type="Pfam" id="PF04545">
    <property type="entry name" value="Sigma70_r4"/>
    <property type="match status" value="1"/>
</dbReference>
<evidence type="ECO:0008006" key="10">
    <source>
        <dbReference type="Google" id="ProtNLM"/>
    </source>
</evidence>
<reference evidence="8 9" key="1">
    <citation type="journal article" date="2016" name="Nat. Commun.">
        <title>Thousands of microbial genomes shed light on interconnected biogeochemical processes in an aquifer system.</title>
        <authorList>
            <person name="Anantharaman K."/>
            <person name="Brown C.T."/>
            <person name="Hug L.A."/>
            <person name="Sharon I."/>
            <person name="Castelle C.J."/>
            <person name="Probst A.J."/>
            <person name="Thomas B.C."/>
            <person name="Singh A."/>
            <person name="Wilkins M.J."/>
            <person name="Karaoz U."/>
            <person name="Brodie E.L."/>
            <person name="Williams K.H."/>
            <person name="Hubbard S.S."/>
            <person name="Banfield J.F."/>
        </authorList>
    </citation>
    <scope>NUCLEOTIDE SEQUENCE [LARGE SCALE GENOMIC DNA]</scope>
</reference>
<evidence type="ECO:0000259" key="6">
    <source>
        <dbReference type="Pfam" id="PF04542"/>
    </source>
</evidence>
<dbReference type="InterPro" id="IPR007630">
    <property type="entry name" value="RNA_pol_sigma70_r4"/>
</dbReference>
<dbReference type="InterPro" id="IPR050239">
    <property type="entry name" value="Sigma-70_RNA_pol_init_factors"/>
</dbReference>
<keyword evidence="4" id="KW-0804">Transcription</keyword>
<accession>A0A1F6C399</accession>
<dbReference type="Pfam" id="PF00140">
    <property type="entry name" value="Sigma70_r1_2"/>
    <property type="match status" value="1"/>
</dbReference>
<evidence type="ECO:0000256" key="2">
    <source>
        <dbReference type="ARBA" id="ARBA00023082"/>
    </source>
</evidence>
<dbReference type="Proteomes" id="UP000176633">
    <property type="component" value="Unassembled WGS sequence"/>
</dbReference>
<protein>
    <recommendedName>
        <fullName evidence="10">RNA polymerase sigma-70 domain-containing protein</fullName>
    </recommendedName>
</protein>
<dbReference type="CDD" id="cd06171">
    <property type="entry name" value="Sigma70_r4"/>
    <property type="match status" value="1"/>
</dbReference>
<dbReference type="Gene3D" id="1.10.10.10">
    <property type="entry name" value="Winged helix-like DNA-binding domain superfamily/Winged helix DNA-binding domain"/>
    <property type="match status" value="1"/>
</dbReference>
<dbReference type="PANTHER" id="PTHR30603">
    <property type="entry name" value="RNA POLYMERASE SIGMA FACTOR RPO"/>
    <property type="match status" value="1"/>
</dbReference>
<dbReference type="GO" id="GO:0016987">
    <property type="term" value="F:sigma factor activity"/>
    <property type="evidence" value="ECO:0007669"/>
    <property type="project" value="UniProtKB-KW"/>
</dbReference>
<name>A0A1F6C399_9BACT</name>
<sequence>MNKIDGDETIGRYLRAIGSIPLLTQEETLELVARIKKGDKEAKEKLIRSNLKLVVHIAKKYVSRSGLAFEDLIQAGNYGLLKAVGRKGFNSKKGCRFSSYAGQAIENTIARAIFDCSKTVRVPDYIQTRIQKIFRAENCLWQKNGSQTYFPDLISEVSKDAGLTKRETKNALGYCYKFISLQQPRWSDGNDTFEEFIDEGGNLTKFSNNFESRFNPEIYRRLNQEELKKIFDDALKILPPKEKLVVRSHFGLNGQQKRTLAEIGKKLGVSREYVRQIKEKALKKLRKCPQIRYLAKQ</sequence>
<evidence type="ECO:0000259" key="7">
    <source>
        <dbReference type="Pfam" id="PF04545"/>
    </source>
</evidence>
<dbReference type="SUPFAM" id="SSF88946">
    <property type="entry name" value="Sigma2 domain of RNA polymerase sigma factors"/>
    <property type="match status" value="1"/>
</dbReference>
<organism evidence="8 9">
    <name type="scientific">Candidatus Jorgensenbacteria bacterium RIFCSPLOWO2_12_FULL_42_11</name>
    <dbReference type="NCBI Taxonomy" id="1798473"/>
    <lineage>
        <taxon>Bacteria</taxon>
        <taxon>Candidatus Joergenseniibacteriota</taxon>
    </lineage>
</organism>
<dbReference type="InterPro" id="IPR013325">
    <property type="entry name" value="RNA_pol_sigma_r2"/>
</dbReference>
<feature type="domain" description="RNA polymerase sigma-70 region 1.2" evidence="5">
    <location>
        <begin position="10"/>
        <end position="41"/>
    </location>
</feature>
<dbReference type="NCBIfam" id="TIGR02937">
    <property type="entry name" value="sigma70-ECF"/>
    <property type="match status" value="1"/>
</dbReference>
<keyword evidence="3" id="KW-0238">DNA-binding</keyword>
<dbReference type="InterPro" id="IPR036388">
    <property type="entry name" value="WH-like_DNA-bd_sf"/>
</dbReference>
<keyword evidence="1" id="KW-0805">Transcription regulation</keyword>
<dbReference type="InterPro" id="IPR009042">
    <property type="entry name" value="RNA_pol_sigma70_r1_2"/>
</dbReference>
<dbReference type="Gene3D" id="1.10.601.10">
    <property type="entry name" value="RNA Polymerase Primary Sigma Factor"/>
    <property type="match status" value="1"/>
</dbReference>
<dbReference type="PIRSF" id="PIRSF000770">
    <property type="entry name" value="RNA_pol_sigma-SigE/K"/>
    <property type="match status" value="1"/>
</dbReference>
<dbReference type="GO" id="GO:0003677">
    <property type="term" value="F:DNA binding"/>
    <property type="evidence" value="ECO:0007669"/>
    <property type="project" value="UniProtKB-KW"/>
</dbReference>
<dbReference type="InterPro" id="IPR007627">
    <property type="entry name" value="RNA_pol_sigma70_r2"/>
</dbReference>
<evidence type="ECO:0000256" key="4">
    <source>
        <dbReference type="ARBA" id="ARBA00023163"/>
    </source>
</evidence>
<dbReference type="GO" id="GO:0006352">
    <property type="term" value="P:DNA-templated transcription initiation"/>
    <property type="evidence" value="ECO:0007669"/>
    <property type="project" value="InterPro"/>
</dbReference>
<evidence type="ECO:0000259" key="5">
    <source>
        <dbReference type="Pfam" id="PF00140"/>
    </source>
</evidence>
<proteinExistence type="predicted"/>
<evidence type="ECO:0000256" key="3">
    <source>
        <dbReference type="ARBA" id="ARBA00023125"/>
    </source>
</evidence>